<accession>F6B7Z1</accession>
<dbReference type="InterPro" id="IPR003593">
    <property type="entry name" value="AAA+_ATPase"/>
</dbReference>
<dbReference type="InterPro" id="IPR027417">
    <property type="entry name" value="P-loop_NTPase"/>
</dbReference>
<proteinExistence type="inferred from homology"/>
<evidence type="ECO:0000256" key="12">
    <source>
        <dbReference type="ARBA" id="ARBA00025337"/>
    </source>
</evidence>
<dbReference type="SMART" id="SM00382">
    <property type="entry name" value="AAA"/>
    <property type="match status" value="1"/>
</dbReference>
<keyword evidence="18" id="KW-1185">Reference proteome</keyword>
<keyword evidence="5" id="KW-1003">Cell membrane</keyword>
<evidence type="ECO:0000256" key="14">
    <source>
        <dbReference type="SAM" id="MobiDB-lite"/>
    </source>
</evidence>
<keyword evidence="17" id="KW-0969">Cilium</keyword>
<dbReference type="eggNOG" id="COG1419">
    <property type="taxonomic scope" value="Bacteria"/>
</dbReference>
<dbReference type="Gene3D" id="3.40.50.300">
    <property type="entry name" value="P-loop containing nucleotide triphosphate hydrolases"/>
    <property type="match status" value="1"/>
</dbReference>
<dbReference type="GO" id="GO:0044781">
    <property type="term" value="P:bacterial-type flagellum organization"/>
    <property type="evidence" value="ECO:0007669"/>
    <property type="project" value="UniProtKB-UniRule"/>
</dbReference>
<sequence length="434" mass="48948">MKIKKYTVGQMQEAIQLIKQELGPEAVIVSSHRVKGPGWLGWFKRNLEVTAVLDDTPLPEPVVKTLPPPEEPVVQPEPEPAPPKPSQPVMPAEQRVKDAGTRDVFYTSYQLMRSQIPGAQGFTGYIERVKLPETKFQPLLDEALLKMAENDLEAKVKPMTNQGLNHNSGNETYRRWLETLLDIDIQEGVARALLDAALRDLKGEVSDDLIRIALINKTTEILKSAYRRPEDARFMTFVGPPGVGKTTTLTKLATKFKLLEKKKVALITVYTYRYGSADQLKIYGETLDVPVEVVMTPAELRQAVEQHADKDHILIDTVGRTSKNTGQVLELKGFLEVIPEQQDIFLVLAASTKDRDLFRTIRDFRIAHFNKFIFTKTDETETLGSMLNVVSRTGLPIAYYTDGQSIPDDLEKAYPKKLAHLLFRSADRYEESQT</sequence>
<dbReference type="GO" id="GO:0003924">
    <property type="term" value="F:GTPase activity"/>
    <property type="evidence" value="ECO:0007669"/>
    <property type="project" value="UniProtKB-UniRule"/>
</dbReference>
<dbReference type="Pfam" id="PF00448">
    <property type="entry name" value="SRP54"/>
    <property type="match status" value="1"/>
</dbReference>
<dbReference type="Proteomes" id="UP000009226">
    <property type="component" value="Chromosome"/>
</dbReference>
<dbReference type="GO" id="GO:0005525">
    <property type="term" value="F:GTP binding"/>
    <property type="evidence" value="ECO:0007669"/>
    <property type="project" value="UniProtKB-UniRule"/>
</dbReference>
<evidence type="ECO:0000313" key="17">
    <source>
        <dbReference type="EMBL" id="AEF94628.1"/>
    </source>
</evidence>
<reference evidence="17" key="1">
    <citation type="submission" date="2011-05" db="EMBL/GenBank/DDBJ databases">
        <title>Complete sequence of Desulfotomaculum carboxydivorans CO-1-SRB.</title>
        <authorList>
            <consortium name="US DOE Joint Genome Institute"/>
            <person name="Lucas S."/>
            <person name="Han J."/>
            <person name="Lapidus A."/>
            <person name="Cheng J.-F."/>
            <person name="Goodwin L."/>
            <person name="Pitluck S."/>
            <person name="Peters L."/>
            <person name="Mikhailova N."/>
            <person name="Lu M."/>
            <person name="Han C."/>
            <person name="Tapia R."/>
            <person name="Land M."/>
            <person name="Hauser L."/>
            <person name="Kyrpides N."/>
            <person name="Ivanova N."/>
            <person name="Pagani I."/>
            <person name="Stams A."/>
            <person name="Plugge C."/>
            <person name="Muyzer G."/>
            <person name="Kuever J."/>
            <person name="Parshina S."/>
            <person name="Ivanova A."/>
            <person name="Nazina T."/>
            <person name="Woyke T."/>
        </authorList>
    </citation>
    <scope>NUCLEOTIDE SEQUENCE [LARGE SCALE GENOMIC DNA]</scope>
    <source>
        <strain evidence="17">CO-1-SRB</strain>
    </source>
</reference>
<evidence type="ECO:0000256" key="6">
    <source>
        <dbReference type="ARBA" id="ARBA00022741"/>
    </source>
</evidence>
<dbReference type="STRING" id="868595.Desca_1781"/>
<dbReference type="GO" id="GO:0015031">
    <property type="term" value="P:protein transport"/>
    <property type="evidence" value="ECO:0007669"/>
    <property type="project" value="UniProtKB-KW"/>
</dbReference>
<evidence type="ECO:0000256" key="4">
    <source>
        <dbReference type="ARBA" id="ARBA00022448"/>
    </source>
</evidence>
<dbReference type="HOGENOM" id="CLU_009301_11_4_9"/>
<gene>
    <name evidence="17" type="ordered locus">Desca_1781</name>
</gene>
<dbReference type="GO" id="GO:0005047">
    <property type="term" value="F:signal recognition particle binding"/>
    <property type="evidence" value="ECO:0007669"/>
    <property type="project" value="TreeGrafter"/>
</dbReference>
<dbReference type="RefSeq" id="WP_013810368.1">
    <property type="nucleotide sequence ID" value="NC_015565.1"/>
</dbReference>
<evidence type="ECO:0000256" key="8">
    <source>
        <dbReference type="ARBA" id="ARBA00022927"/>
    </source>
</evidence>
<dbReference type="KEGG" id="dca:Desca_1781"/>
<keyword evidence="11" id="KW-1006">Bacterial flagellum protein export</keyword>
<evidence type="ECO:0000313" key="18">
    <source>
        <dbReference type="Proteomes" id="UP000009226"/>
    </source>
</evidence>
<evidence type="ECO:0000256" key="10">
    <source>
        <dbReference type="ARBA" id="ARBA00023136"/>
    </source>
</evidence>
<keyword evidence="8" id="KW-0653">Protein transport</keyword>
<evidence type="ECO:0000256" key="7">
    <source>
        <dbReference type="ARBA" id="ARBA00022795"/>
    </source>
</evidence>
<dbReference type="NCBIfam" id="TIGR03499">
    <property type="entry name" value="FlhF"/>
    <property type="match status" value="1"/>
</dbReference>
<organism evidence="17 18">
    <name type="scientific">Desulfotomaculum nigrificans (strain DSM 14880 / VKM B-2319 / CO-1-SRB)</name>
    <name type="common">Desulfotomaculum carboxydivorans</name>
    <dbReference type="NCBI Taxonomy" id="868595"/>
    <lineage>
        <taxon>Bacteria</taxon>
        <taxon>Bacillati</taxon>
        <taxon>Bacillota</taxon>
        <taxon>Clostridia</taxon>
        <taxon>Eubacteriales</taxon>
        <taxon>Desulfotomaculaceae</taxon>
        <taxon>Desulfotomaculum</taxon>
    </lineage>
</organism>
<name>F6B7Z1_DESCC</name>
<evidence type="ECO:0000256" key="13">
    <source>
        <dbReference type="NCBIfam" id="TIGR03499"/>
    </source>
</evidence>
<evidence type="ECO:0000259" key="16">
    <source>
        <dbReference type="SMART" id="SM00962"/>
    </source>
</evidence>
<evidence type="ECO:0000256" key="3">
    <source>
        <dbReference type="ARBA" id="ARBA00014919"/>
    </source>
</evidence>
<feature type="compositionally biased region" description="Pro residues" evidence="14">
    <location>
        <begin position="66"/>
        <end position="88"/>
    </location>
</feature>
<keyword evidence="10" id="KW-0472">Membrane</keyword>
<comment type="subcellular location">
    <subcellularLocation>
        <location evidence="1">Cell membrane</location>
        <topology evidence="1">Peripheral membrane protein</topology>
        <orientation evidence="1">Cytoplasmic side</orientation>
    </subcellularLocation>
</comment>
<feature type="domain" description="AAA+ ATPase" evidence="15">
    <location>
        <begin position="231"/>
        <end position="372"/>
    </location>
</feature>
<comment type="function">
    <text evidence="12">Necessary for flagellar biosynthesis. May be involved in translocation of the flagellum.</text>
</comment>
<dbReference type="PANTHER" id="PTHR43134:SF3">
    <property type="entry name" value="FLAGELLAR BIOSYNTHESIS PROTEIN FLHF"/>
    <property type="match status" value="1"/>
</dbReference>
<evidence type="ECO:0000256" key="5">
    <source>
        <dbReference type="ARBA" id="ARBA00022475"/>
    </source>
</evidence>
<dbReference type="InterPro" id="IPR000897">
    <property type="entry name" value="SRP54_GTPase_dom"/>
</dbReference>
<comment type="similarity">
    <text evidence="2">Belongs to the GTP-binding SRP family.</text>
</comment>
<feature type="region of interest" description="Disordered" evidence="14">
    <location>
        <begin position="58"/>
        <end position="96"/>
    </location>
</feature>
<keyword evidence="4" id="KW-0813">Transport</keyword>
<dbReference type="SUPFAM" id="SSF52540">
    <property type="entry name" value="P-loop containing nucleoside triphosphate hydrolases"/>
    <property type="match status" value="1"/>
</dbReference>
<evidence type="ECO:0000256" key="11">
    <source>
        <dbReference type="ARBA" id="ARBA00023225"/>
    </source>
</evidence>
<dbReference type="SMART" id="SM00962">
    <property type="entry name" value="SRP54"/>
    <property type="match status" value="1"/>
</dbReference>
<dbReference type="Gene3D" id="1.20.120.1380">
    <property type="entry name" value="Flagellar FlhF biosynthesis protein, N domain"/>
    <property type="match status" value="1"/>
</dbReference>
<dbReference type="InterPro" id="IPR047040">
    <property type="entry name" value="FlhF__GTPase_dom"/>
</dbReference>
<evidence type="ECO:0000256" key="1">
    <source>
        <dbReference type="ARBA" id="ARBA00004413"/>
    </source>
</evidence>
<keyword evidence="17" id="KW-0282">Flagellum</keyword>
<evidence type="ECO:0000256" key="2">
    <source>
        <dbReference type="ARBA" id="ARBA00008531"/>
    </source>
</evidence>
<keyword evidence="6" id="KW-0547">Nucleotide-binding</keyword>
<dbReference type="CDD" id="cd17873">
    <property type="entry name" value="FlhF"/>
    <property type="match status" value="1"/>
</dbReference>
<protein>
    <recommendedName>
        <fullName evidence="3 13">Flagellar biosynthesis protein FlhF</fullName>
    </recommendedName>
</protein>
<keyword evidence="17" id="KW-0966">Cell projection</keyword>
<keyword evidence="9" id="KW-0342">GTP-binding</keyword>
<dbReference type="GO" id="GO:0005886">
    <property type="term" value="C:plasma membrane"/>
    <property type="evidence" value="ECO:0007669"/>
    <property type="project" value="UniProtKB-SubCell"/>
</dbReference>
<evidence type="ECO:0000256" key="9">
    <source>
        <dbReference type="ARBA" id="ARBA00023134"/>
    </source>
</evidence>
<dbReference type="PANTHER" id="PTHR43134">
    <property type="entry name" value="SIGNAL RECOGNITION PARTICLE RECEPTOR SUBUNIT ALPHA"/>
    <property type="match status" value="1"/>
</dbReference>
<dbReference type="GO" id="GO:0006614">
    <property type="term" value="P:SRP-dependent cotranslational protein targeting to membrane"/>
    <property type="evidence" value="ECO:0007669"/>
    <property type="project" value="UniProtKB-UniRule"/>
</dbReference>
<feature type="domain" description="SRP54-type proteins GTP-binding" evidence="16">
    <location>
        <begin position="232"/>
        <end position="424"/>
    </location>
</feature>
<keyword evidence="7" id="KW-1005">Bacterial flagellum biogenesis</keyword>
<dbReference type="AlphaFoldDB" id="F6B7Z1"/>
<evidence type="ECO:0000259" key="15">
    <source>
        <dbReference type="SMART" id="SM00382"/>
    </source>
</evidence>
<dbReference type="FunFam" id="3.40.50.300:FF:000695">
    <property type="entry name" value="Flagellar biosynthesis regulator FlhF"/>
    <property type="match status" value="1"/>
</dbReference>
<dbReference type="InterPro" id="IPR020006">
    <property type="entry name" value="FlhF"/>
</dbReference>
<dbReference type="EMBL" id="CP002736">
    <property type="protein sequence ID" value="AEF94628.1"/>
    <property type="molecule type" value="Genomic_DNA"/>
</dbReference>